<gene>
    <name evidence="1" type="ORF">A3C20_00645</name>
</gene>
<dbReference type="AlphaFoldDB" id="A0A1F6E421"/>
<reference evidence="1 2" key="1">
    <citation type="journal article" date="2016" name="Nat. Commun.">
        <title>Thousands of microbial genomes shed light on interconnected biogeochemical processes in an aquifer system.</title>
        <authorList>
            <person name="Anantharaman K."/>
            <person name="Brown C.T."/>
            <person name="Hug L.A."/>
            <person name="Sharon I."/>
            <person name="Castelle C.J."/>
            <person name="Probst A.J."/>
            <person name="Thomas B.C."/>
            <person name="Singh A."/>
            <person name="Wilkins M.J."/>
            <person name="Karaoz U."/>
            <person name="Brodie E.L."/>
            <person name="Williams K.H."/>
            <person name="Hubbard S.S."/>
            <person name="Banfield J.F."/>
        </authorList>
    </citation>
    <scope>NUCLEOTIDE SEQUENCE [LARGE SCALE GENOMIC DNA]</scope>
</reference>
<protein>
    <submittedName>
        <fullName evidence="1">Uncharacterized protein</fullName>
    </submittedName>
</protein>
<accession>A0A1F6E421</accession>
<proteinExistence type="predicted"/>
<comment type="caution">
    <text evidence="1">The sequence shown here is derived from an EMBL/GenBank/DDBJ whole genome shotgun (WGS) entry which is preliminary data.</text>
</comment>
<evidence type="ECO:0000313" key="1">
    <source>
        <dbReference type="EMBL" id="OGG68439.1"/>
    </source>
</evidence>
<name>A0A1F6E421_9BACT</name>
<dbReference type="Proteomes" id="UP000176914">
    <property type="component" value="Unassembled WGS sequence"/>
</dbReference>
<dbReference type="EMBL" id="MFLL01000033">
    <property type="protein sequence ID" value="OGG68439.1"/>
    <property type="molecule type" value="Genomic_DNA"/>
</dbReference>
<evidence type="ECO:0000313" key="2">
    <source>
        <dbReference type="Proteomes" id="UP000176914"/>
    </source>
</evidence>
<organism evidence="1 2">
    <name type="scientific">Candidatus Kaiserbacteria bacterium RIFCSPHIGHO2_02_FULL_55_25</name>
    <dbReference type="NCBI Taxonomy" id="1798498"/>
    <lineage>
        <taxon>Bacteria</taxon>
        <taxon>Candidatus Kaiseribacteriota</taxon>
    </lineage>
</organism>
<sequence length="88" mass="9764">MNEIAVPVPKTKAEALARMATLIAGEAIVQNEHLEAPVSRHTVFGPHWMFRACRNEALANQWPTVNGHFVWTSGDTAAQFLDQLKLPD</sequence>